<organism evidence="1 2">
    <name type="scientific">Pseudomyxococcus hansupus</name>
    <dbReference type="NCBI Taxonomy" id="1297742"/>
    <lineage>
        <taxon>Bacteria</taxon>
        <taxon>Pseudomonadati</taxon>
        <taxon>Myxococcota</taxon>
        <taxon>Myxococcia</taxon>
        <taxon>Myxococcales</taxon>
        <taxon>Cystobacterineae</taxon>
        <taxon>Myxococcaceae</taxon>
        <taxon>Pseudomyxococcus</taxon>
    </lineage>
</organism>
<dbReference type="AlphaFoldDB" id="A0A0H4X0F0"/>
<dbReference type="STRING" id="1297742.A176_005476"/>
<evidence type="ECO:0000313" key="2">
    <source>
        <dbReference type="Proteomes" id="UP000009026"/>
    </source>
</evidence>
<protein>
    <submittedName>
        <fullName evidence="1">Uncharacterized protein</fullName>
    </submittedName>
</protein>
<sequence length="123" mass="13591">MSPHEVCMLIGHDGEVLWCDESNSPARMPDSRSRWQAIWRLREVLEEVAHSHPDGPLGFSTEDESTMSALTSALGKPLRFSVVAPEGMVSRQGDRDVLVVEEPWWAEALRSASGIRHTPSGLA</sequence>
<keyword evidence="2" id="KW-1185">Reference proteome</keyword>
<dbReference type="Proteomes" id="UP000009026">
    <property type="component" value="Chromosome"/>
</dbReference>
<dbReference type="OrthoDB" id="5507707at2"/>
<reference evidence="1 2" key="1">
    <citation type="journal article" date="2016" name="PLoS ONE">
        <title>Complete Genome Sequence and Comparative Genomics of a Novel Myxobacterium Myxococcus hansupus.</title>
        <authorList>
            <person name="Sharma G."/>
            <person name="Narwani T."/>
            <person name="Subramanian S."/>
        </authorList>
    </citation>
    <scope>NUCLEOTIDE SEQUENCE [LARGE SCALE GENOMIC DNA]</scope>
    <source>
        <strain evidence="2">mixupus</strain>
    </source>
</reference>
<proteinExistence type="predicted"/>
<accession>A0A0H4X0F0</accession>
<name>A0A0H4X0F0_9BACT</name>
<dbReference type="EMBL" id="CP012109">
    <property type="protein sequence ID" value="AKQ68564.1"/>
    <property type="molecule type" value="Genomic_DNA"/>
</dbReference>
<dbReference type="PATRIC" id="fig|1297742.4.peg.5568"/>
<dbReference type="KEGG" id="mym:A176_005476"/>
<dbReference type="RefSeq" id="WP_002638327.1">
    <property type="nucleotide sequence ID" value="NZ_CP012109.1"/>
</dbReference>
<gene>
    <name evidence="1" type="ORF">A176_005476</name>
</gene>
<dbReference type="eggNOG" id="ENOG5031D46">
    <property type="taxonomic scope" value="Bacteria"/>
</dbReference>
<evidence type="ECO:0000313" key="1">
    <source>
        <dbReference type="EMBL" id="AKQ68564.1"/>
    </source>
</evidence>